<organism evidence="1 2">
    <name type="scientific">Cytobacillus oceanisediminis</name>
    <dbReference type="NCBI Taxonomy" id="665099"/>
    <lineage>
        <taxon>Bacteria</taxon>
        <taxon>Bacillati</taxon>
        <taxon>Bacillota</taxon>
        <taxon>Bacilli</taxon>
        <taxon>Bacillales</taxon>
        <taxon>Bacillaceae</taxon>
        <taxon>Cytobacillus</taxon>
    </lineage>
</organism>
<gene>
    <name evidence="1" type="ORF">IQ19_05639</name>
</gene>
<dbReference type="Proteomes" id="UP000318667">
    <property type="component" value="Unassembled WGS sequence"/>
</dbReference>
<accession>A0A562J1E2</accession>
<dbReference type="AlphaFoldDB" id="A0A562J1E2"/>
<keyword evidence="2" id="KW-1185">Reference proteome</keyword>
<dbReference type="EMBL" id="VLKI01000041">
    <property type="protein sequence ID" value="TWH77091.1"/>
    <property type="molecule type" value="Genomic_DNA"/>
</dbReference>
<reference evidence="1 2" key="1">
    <citation type="journal article" date="2015" name="Stand. Genomic Sci.">
        <title>Genomic Encyclopedia of Bacterial and Archaeal Type Strains, Phase III: the genomes of soil and plant-associated and newly described type strains.</title>
        <authorList>
            <person name="Whitman W.B."/>
            <person name="Woyke T."/>
            <person name="Klenk H.P."/>
            <person name="Zhou Y."/>
            <person name="Lilburn T.G."/>
            <person name="Beck B.J."/>
            <person name="De Vos P."/>
            <person name="Vandamme P."/>
            <person name="Eisen J.A."/>
            <person name="Garrity G."/>
            <person name="Hugenholtz P."/>
            <person name="Kyrpides N.C."/>
        </authorList>
    </citation>
    <scope>NUCLEOTIDE SEQUENCE [LARGE SCALE GENOMIC DNA]</scope>
    <source>
        <strain evidence="1 2">CGMCC 1.10115</strain>
    </source>
</reference>
<proteinExistence type="predicted"/>
<name>A0A562J1E2_9BACI</name>
<comment type="caution">
    <text evidence="1">The sequence shown here is derived from an EMBL/GenBank/DDBJ whole genome shotgun (WGS) entry which is preliminary data.</text>
</comment>
<protein>
    <submittedName>
        <fullName evidence="1">Uncharacterized protein</fullName>
    </submittedName>
</protein>
<evidence type="ECO:0000313" key="1">
    <source>
        <dbReference type="EMBL" id="TWH77091.1"/>
    </source>
</evidence>
<evidence type="ECO:0000313" key="2">
    <source>
        <dbReference type="Proteomes" id="UP000318667"/>
    </source>
</evidence>
<sequence length="58" mass="6799">MKIEEFEKKVKEEKKMGVDDHAANVFGGLWKPLLRENERVLDVVATGCYFSFRIRRAI</sequence>